<comment type="caution">
    <text evidence="4">The sequence shown here is derived from an EMBL/GenBank/DDBJ whole genome shotgun (WGS) entry which is preliminary data.</text>
</comment>
<dbReference type="GeneID" id="98659791"/>
<feature type="domain" description="M23ase beta-sheet core" evidence="3">
    <location>
        <begin position="130"/>
        <end position="226"/>
    </location>
</feature>
<sequence length="237" mass="24955">MKQYQSKHTAALSTRGFYTILSLCALIIAASAWVIWGNAHRQNAVEPDTGMPIIAPADSTAEAPTEPATVPQQEQKPESVIEEQPVAAAEPEPAVTVSAPVYVRPVSGAVLTPFSGDTLLFQPTMGDWRVHAGTDFSAEAGETVLALTDGTVQQIAEDGLYGTCVTLTHNNGLTSSYCGMDDVRVQEGQVVSAGEALGVCADSIPAESALGTHVHVQVTQNDAPIDVLMLLDEDEPE</sequence>
<dbReference type="InterPro" id="IPR011055">
    <property type="entry name" value="Dup_hybrid_motif"/>
</dbReference>
<accession>A0AAW4VYF0</accession>
<dbReference type="SUPFAM" id="SSF51261">
    <property type="entry name" value="Duplicated hybrid motif"/>
    <property type="match status" value="1"/>
</dbReference>
<protein>
    <submittedName>
        <fullName evidence="4">M23 family metallopeptidase</fullName>
    </submittedName>
</protein>
<dbReference type="CDD" id="cd12797">
    <property type="entry name" value="M23_peptidase"/>
    <property type="match status" value="1"/>
</dbReference>
<dbReference type="PANTHER" id="PTHR21666">
    <property type="entry name" value="PEPTIDASE-RELATED"/>
    <property type="match status" value="1"/>
</dbReference>
<evidence type="ECO:0000313" key="5">
    <source>
        <dbReference type="Proteomes" id="UP001298753"/>
    </source>
</evidence>
<dbReference type="GO" id="GO:0004222">
    <property type="term" value="F:metalloendopeptidase activity"/>
    <property type="evidence" value="ECO:0007669"/>
    <property type="project" value="TreeGrafter"/>
</dbReference>
<keyword evidence="2" id="KW-1133">Transmembrane helix</keyword>
<gene>
    <name evidence="4" type="ORF">LKD22_07830</name>
</gene>
<dbReference type="Proteomes" id="UP001298753">
    <property type="component" value="Unassembled WGS sequence"/>
</dbReference>
<dbReference type="Gene3D" id="2.70.70.10">
    <property type="entry name" value="Glucose Permease (Domain IIA)"/>
    <property type="match status" value="1"/>
</dbReference>
<name>A0AAW4VYF0_9FIRM</name>
<dbReference type="Pfam" id="PF01551">
    <property type="entry name" value="Peptidase_M23"/>
    <property type="match status" value="1"/>
</dbReference>
<dbReference type="InterPro" id="IPR016047">
    <property type="entry name" value="M23ase_b-sheet_dom"/>
</dbReference>
<evidence type="ECO:0000259" key="3">
    <source>
        <dbReference type="Pfam" id="PF01551"/>
    </source>
</evidence>
<dbReference type="EMBL" id="JAJEPX010000020">
    <property type="protein sequence ID" value="MCC2177034.1"/>
    <property type="molecule type" value="Genomic_DNA"/>
</dbReference>
<keyword evidence="2" id="KW-0472">Membrane</keyword>
<feature type="region of interest" description="Disordered" evidence="1">
    <location>
        <begin position="60"/>
        <end position="83"/>
    </location>
</feature>
<keyword evidence="5" id="KW-1185">Reference proteome</keyword>
<evidence type="ECO:0000256" key="1">
    <source>
        <dbReference type="SAM" id="MobiDB-lite"/>
    </source>
</evidence>
<keyword evidence="2" id="KW-0812">Transmembrane</keyword>
<evidence type="ECO:0000313" key="4">
    <source>
        <dbReference type="EMBL" id="MCC2177034.1"/>
    </source>
</evidence>
<dbReference type="AlphaFoldDB" id="A0AAW4VYF0"/>
<evidence type="ECO:0000256" key="2">
    <source>
        <dbReference type="SAM" id="Phobius"/>
    </source>
</evidence>
<reference evidence="4 5" key="1">
    <citation type="submission" date="2021-10" db="EMBL/GenBank/DDBJ databases">
        <title>Anaerobic single-cell dispensing facilitates the cultivation of human gut bacteria.</title>
        <authorList>
            <person name="Afrizal A."/>
        </authorList>
    </citation>
    <scope>NUCLEOTIDE SEQUENCE [LARGE SCALE GENOMIC DNA]</scope>
    <source>
        <strain evidence="4 5">CLA-AA-H270</strain>
    </source>
</reference>
<proteinExistence type="predicted"/>
<dbReference type="RefSeq" id="WP_227600740.1">
    <property type="nucleotide sequence ID" value="NZ_JAJEPX010000020.1"/>
</dbReference>
<dbReference type="InterPro" id="IPR050570">
    <property type="entry name" value="Cell_wall_metabolism_enzyme"/>
</dbReference>
<dbReference type="PANTHER" id="PTHR21666:SF270">
    <property type="entry name" value="MUREIN HYDROLASE ACTIVATOR ENVC"/>
    <property type="match status" value="1"/>
</dbReference>
<organism evidence="4 5">
    <name type="scientific">Agathobaculum butyriciproducens</name>
    <dbReference type="NCBI Taxonomy" id="1628085"/>
    <lineage>
        <taxon>Bacteria</taxon>
        <taxon>Bacillati</taxon>
        <taxon>Bacillota</taxon>
        <taxon>Clostridia</taxon>
        <taxon>Eubacteriales</taxon>
        <taxon>Butyricicoccaceae</taxon>
        <taxon>Agathobaculum</taxon>
    </lineage>
</organism>
<feature type="transmembrane region" description="Helical" evidence="2">
    <location>
        <begin position="16"/>
        <end position="36"/>
    </location>
</feature>